<dbReference type="Gene3D" id="3.90.550.10">
    <property type="entry name" value="Spore Coat Polysaccharide Biosynthesis Protein SpsA, Chain A"/>
    <property type="match status" value="1"/>
</dbReference>
<name>A0A498C8A9_9GAMM</name>
<dbReference type="NCBIfam" id="NF003952">
    <property type="entry name" value="PRK05450.1-5"/>
    <property type="match status" value="1"/>
</dbReference>
<dbReference type="NCBIfam" id="NF003950">
    <property type="entry name" value="PRK05450.1-3"/>
    <property type="match status" value="1"/>
</dbReference>
<gene>
    <name evidence="5" type="primary">kdsB</name>
    <name evidence="6" type="ORF">DFR31_0282</name>
</gene>
<evidence type="ECO:0000256" key="4">
    <source>
        <dbReference type="ARBA" id="ARBA00022985"/>
    </source>
</evidence>
<organism evidence="6 7">
    <name type="scientific">Alkalispirillum mobile</name>
    <dbReference type="NCBI Taxonomy" id="85925"/>
    <lineage>
        <taxon>Bacteria</taxon>
        <taxon>Pseudomonadati</taxon>
        <taxon>Pseudomonadota</taxon>
        <taxon>Gammaproteobacteria</taxon>
        <taxon>Chromatiales</taxon>
        <taxon>Ectothiorhodospiraceae</taxon>
        <taxon>Alkalispirillum</taxon>
    </lineage>
</organism>
<keyword evidence="3 5" id="KW-0548">Nucleotidyltransferase</keyword>
<comment type="catalytic activity">
    <reaction evidence="5">
        <text>3-deoxy-alpha-D-manno-oct-2-ulosonate + CTP = CMP-3-deoxy-beta-D-manno-octulosonate + diphosphate</text>
        <dbReference type="Rhea" id="RHEA:23448"/>
        <dbReference type="ChEBI" id="CHEBI:33019"/>
        <dbReference type="ChEBI" id="CHEBI:37563"/>
        <dbReference type="ChEBI" id="CHEBI:85986"/>
        <dbReference type="ChEBI" id="CHEBI:85987"/>
        <dbReference type="EC" id="2.7.7.38"/>
    </reaction>
</comment>
<comment type="caution">
    <text evidence="6">The sequence shown here is derived from an EMBL/GenBank/DDBJ whole genome shotgun (WGS) entry which is preliminary data.</text>
</comment>
<dbReference type="PANTHER" id="PTHR42866:SF2">
    <property type="entry name" value="3-DEOXY-MANNO-OCTULOSONATE CYTIDYLYLTRANSFERASE, MITOCHONDRIAL"/>
    <property type="match status" value="1"/>
</dbReference>
<keyword evidence="2 5" id="KW-0808">Transferase</keyword>
<keyword evidence="5" id="KW-0963">Cytoplasm</keyword>
<evidence type="ECO:0000256" key="3">
    <source>
        <dbReference type="ARBA" id="ARBA00022695"/>
    </source>
</evidence>
<dbReference type="InterPro" id="IPR003329">
    <property type="entry name" value="Cytidylyl_trans"/>
</dbReference>
<proteinExistence type="inferred from homology"/>
<comment type="pathway">
    <text evidence="5">Nucleotide-sugar biosynthesis; CMP-3-deoxy-D-manno-octulosonate biosynthesis; CMP-3-deoxy-D-manno-octulosonate from 3-deoxy-D-manno-octulosonate and CTP: step 1/1.</text>
</comment>
<dbReference type="PANTHER" id="PTHR42866">
    <property type="entry name" value="3-DEOXY-MANNO-OCTULOSONATE CYTIDYLYLTRANSFERASE"/>
    <property type="match status" value="1"/>
</dbReference>
<dbReference type="FunFam" id="3.90.550.10:FF:000011">
    <property type="entry name" value="3-deoxy-manno-octulosonate cytidylyltransferase"/>
    <property type="match status" value="1"/>
</dbReference>
<dbReference type="InterPro" id="IPR029044">
    <property type="entry name" value="Nucleotide-diphossugar_trans"/>
</dbReference>
<dbReference type="GO" id="GO:0033468">
    <property type="term" value="P:CMP-keto-3-deoxy-D-manno-octulosonic acid biosynthetic process"/>
    <property type="evidence" value="ECO:0007669"/>
    <property type="project" value="UniProtKB-UniRule"/>
</dbReference>
<sequence>MNNAPFTVIIPARYASSRFPGKPLASLQGRPMIHHVCRRAEESGASAIYVATDNREIAHACEQDGQKVIMTRHDHRTGTDRLSEAVQTLRLADEEIVVNLQGDEPLMPSPLIRQVALDLAAHPEAGIATLATVCHGSDEVRSPHTVKVVRDRQGYALYFSRATIPWDRDRFAESPEQVHEPAQWLRHLGLYAYRAGFLRRYPDLEPAPPEELEALEQLRALWHGVRIHVGLAKQLPGPGVDTPEDIVRVEAKLRE</sequence>
<evidence type="ECO:0000313" key="6">
    <source>
        <dbReference type="EMBL" id="RLK50386.1"/>
    </source>
</evidence>
<evidence type="ECO:0000256" key="2">
    <source>
        <dbReference type="ARBA" id="ARBA00022679"/>
    </source>
</evidence>
<dbReference type="SUPFAM" id="SSF53448">
    <property type="entry name" value="Nucleotide-diphospho-sugar transferases"/>
    <property type="match status" value="1"/>
</dbReference>
<dbReference type="AlphaFoldDB" id="A0A498C8A9"/>
<keyword evidence="4 5" id="KW-0448">Lipopolysaccharide biosynthesis</keyword>
<dbReference type="GO" id="GO:0009103">
    <property type="term" value="P:lipopolysaccharide biosynthetic process"/>
    <property type="evidence" value="ECO:0007669"/>
    <property type="project" value="UniProtKB-UniRule"/>
</dbReference>
<accession>A0A498C8A9</accession>
<evidence type="ECO:0000256" key="1">
    <source>
        <dbReference type="ARBA" id="ARBA00004370"/>
    </source>
</evidence>
<dbReference type="OrthoDB" id="9815559at2"/>
<keyword evidence="7" id="KW-1185">Reference proteome</keyword>
<dbReference type="InterPro" id="IPR004528">
    <property type="entry name" value="KdsB"/>
</dbReference>
<dbReference type="GO" id="GO:0005829">
    <property type="term" value="C:cytosol"/>
    <property type="evidence" value="ECO:0007669"/>
    <property type="project" value="TreeGrafter"/>
</dbReference>
<dbReference type="GO" id="GO:0016020">
    <property type="term" value="C:membrane"/>
    <property type="evidence" value="ECO:0007669"/>
    <property type="project" value="UniProtKB-SubCell"/>
</dbReference>
<comment type="similarity">
    <text evidence="5">Belongs to the KdsB family.</text>
</comment>
<dbReference type="EMBL" id="RCDA01000001">
    <property type="protein sequence ID" value="RLK50386.1"/>
    <property type="molecule type" value="Genomic_DNA"/>
</dbReference>
<dbReference type="Pfam" id="PF02348">
    <property type="entry name" value="CTP_transf_3"/>
    <property type="match status" value="1"/>
</dbReference>
<dbReference type="RefSeq" id="WP_121440877.1">
    <property type="nucleotide sequence ID" value="NZ_RCDA01000001.1"/>
</dbReference>
<evidence type="ECO:0000256" key="5">
    <source>
        <dbReference type="HAMAP-Rule" id="MF_00057"/>
    </source>
</evidence>
<dbReference type="UniPathway" id="UPA00358">
    <property type="reaction ID" value="UER00476"/>
</dbReference>
<dbReference type="NCBIfam" id="TIGR00466">
    <property type="entry name" value="kdsB"/>
    <property type="match status" value="1"/>
</dbReference>
<dbReference type="EC" id="2.7.7.38" evidence="5"/>
<dbReference type="NCBIfam" id="NF009905">
    <property type="entry name" value="PRK13368.1"/>
    <property type="match status" value="1"/>
</dbReference>
<comment type="function">
    <text evidence="5">Activates KDO (a required 8-carbon sugar) for incorporation into bacterial lipopolysaccharide in Gram-negative bacteria.</text>
</comment>
<evidence type="ECO:0000313" key="7">
    <source>
        <dbReference type="Proteomes" id="UP000275461"/>
    </source>
</evidence>
<dbReference type="HAMAP" id="MF_00057">
    <property type="entry name" value="KdsB"/>
    <property type="match status" value="1"/>
</dbReference>
<reference evidence="6 7" key="1">
    <citation type="submission" date="2018-10" db="EMBL/GenBank/DDBJ databases">
        <title>Genomic Encyclopedia of Type Strains, Phase IV (KMG-IV): sequencing the most valuable type-strain genomes for metagenomic binning, comparative biology and taxonomic classification.</title>
        <authorList>
            <person name="Goeker M."/>
        </authorList>
    </citation>
    <scope>NUCLEOTIDE SEQUENCE [LARGE SCALE GENOMIC DNA]</scope>
    <source>
        <strain evidence="6 7">DSM 12769</strain>
    </source>
</reference>
<dbReference type="Proteomes" id="UP000275461">
    <property type="component" value="Unassembled WGS sequence"/>
</dbReference>
<comment type="subcellular location">
    <subcellularLocation>
        <location evidence="5">Cytoplasm</location>
    </subcellularLocation>
    <subcellularLocation>
        <location evidence="1">Membrane</location>
    </subcellularLocation>
</comment>
<dbReference type="GO" id="GO:0008690">
    <property type="term" value="F:3-deoxy-manno-octulosonate cytidylyltransferase activity"/>
    <property type="evidence" value="ECO:0007669"/>
    <property type="project" value="UniProtKB-UniRule"/>
</dbReference>
<protein>
    <recommendedName>
        <fullName evidence="5">3-deoxy-manno-octulosonate cytidylyltransferase</fullName>
        <ecNumber evidence="5">2.7.7.38</ecNumber>
    </recommendedName>
    <alternativeName>
        <fullName evidence="5">CMP-2-keto-3-deoxyoctulosonic acid synthase</fullName>
        <shortName evidence="5">CKS</shortName>
        <shortName evidence="5">CMP-KDO synthase</shortName>
    </alternativeName>
</protein>
<dbReference type="CDD" id="cd02517">
    <property type="entry name" value="CMP-KDO-Synthetase"/>
    <property type="match status" value="1"/>
</dbReference>